<proteinExistence type="predicted"/>
<comment type="caution">
    <text evidence="1">The sequence shown here is derived from an EMBL/GenBank/DDBJ whole genome shotgun (WGS) entry which is preliminary data.</text>
</comment>
<organism evidence="1">
    <name type="scientific">marine sediment metagenome</name>
    <dbReference type="NCBI Taxonomy" id="412755"/>
    <lineage>
        <taxon>unclassified sequences</taxon>
        <taxon>metagenomes</taxon>
        <taxon>ecological metagenomes</taxon>
    </lineage>
</organism>
<dbReference type="GO" id="GO:0008237">
    <property type="term" value="F:metallopeptidase activity"/>
    <property type="evidence" value="ECO:0007669"/>
    <property type="project" value="InterPro"/>
</dbReference>
<reference evidence="1" key="1">
    <citation type="journal article" date="2014" name="Front. Microbiol.">
        <title>High frequency of phylogenetically diverse reductive dehalogenase-homologous genes in deep subseafloor sedimentary metagenomes.</title>
        <authorList>
            <person name="Kawai M."/>
            <person name="Futagami T."/>
            <person name="Toyoda A."/>
            <person name="Takaki Y."/>
            <person name="Nishi S."/>
            <person name="Hori S."/>
            <person name="Arai W."/>
            <person name="Tsubouchi T."/>
            <person name="Morono Y."/>
            <person name="Uchiyama I."/>
            <person name="Ito T."/>
            <person name="Fujiyama A."/>
            <person name="Inagaki F."/>
            <person name="Takami H."/>
        </authorList>
    </citation>
    <scope>NUCLEOTIDE SEQUENCE</scope>
    <source>
        <strain evidence="1">Expedition CK06-06</strain>
    </source>
</reference>
<accession>X1Q2C2</accession>
<gene>
    <name evidence="1" type="ORF">S06H3_65965</name>
</gene>
<feature type="non-terminal residue" evidence="1">
    <location>
        <position position="77"/>
    </location>
</feature>
<evidence type="ECO:0000313" key="1">
    <source>
        <dbReference type="EMBL" id="GAI62363.1"/>
    </source>
</evidence>
<sequence length="77" mass="8717">QNSPFGELGDEYVVYDEDFPSWEEIPWPNVDWDGSKWENIPGTGAYEGAVYRNLVRPTYDGCFMGSLLCPGFCPVCE</sequence>
<name>X1Q2C2_9ZZZZ</name>
<dbReference type="Gene3D" id="3.40.390.10">
    <property type="entry name" value="Collagenase (Catalytic Domain)"/>
    <property type="match status" value="1"/>
</dbReference>
<protein>
    <submittedName>
        <fullName evidence="1">Uncharacterized protein</fullName>
    </submittedName>
</protein>
<feature type="non-terminal residue" evidence="1">
    <location>
        <position position="1"/>
    </location>
</feature>
<dbReference type="EMBL" id="BARV01044678">
    <property type="protein sequence ID" value="GAI62363.1"/>
    <property type="molecule type" value="Genomic_DNA"/>
</dbReference>
<dbReference type="InterPro" id="IPR024079">
    <property type="entry name" value="MetalloPept_cat_dom_sf"/>
</dbReference>
<dbReference type="AlphaFoldDB" id="X1Q2C2"/>